<gene>
    <name evidence="1" type="ORF">HYZ11_17590</name>
</gene>
<evidence type="ECO:0008006" key="3">
    <source>
        <dbReference type="Google" id="ProtNLM"/>
    </source>
</evidence>
<dbReference type="EMBL" id="JACPUR010000041">
    <property type="protein sequence ID" value="MBI3129424.1"/>
    <property type="molecule type" value="Genomic_DNA"/>
</dbReference>
<evidence type="ECO:0000313" key="2">
    <source>
        <dbReference type="Proteomes" id="UP000782312"/>
    </source>
</evidence>
<reference evidence="1" key="1">
    <citation type="submission" date="2020-07" db="EMBL/GenBank/DDBJ databases">
        <title>Huge and variable diversity of episymbiotic CPR bacteria and DPANN archaea in groundwater ecosystems.</title>
        <authorList>
            <person name="He C.Y."/>
            <person name="Keren R."/>
            <person name="Whittaker M."/>
            <person name="Farag I.F."/>
            <person name="Doudna J."/>
            <person name="Cate J.H.D."/>
            <person name="Banfield J.F."/>
        </authorList>
    </citation>
    <scope>NUCLEOTIDE SEQUENCE</scope>
    <source>
        <strain evidence="1">NC_groundwater_763_Ag_S-0.2um_68_21</strain>
    </source>
</reference>
<sequence>MPGREAVREALLAWRGRDLSRLVVPSPRYGALNAYERIIYSGIHDALHQEQMERVTRQPGFPGR</sequence>
<accession>A0A932I5B8</accession>
<proteinExistence type="predicted"/>
<protein>
    <recommendedName>
        <fullName evidence="3">DinB-like domain-containing protein</fullName>
    </recommendedName>
</protein>
<name>A0A932I5B8_UNCTE</name>
<comment type="caution">
    <text evidence="1">The sequence shown here is derived from an EMBL/GenBank/DDBJ whole genome shotgun (WGS) entry which is preliminary data.</text>
</comment>
<evidence type="ECO:0000313" key="1">
    <source>
        <dbReference type="EMBL" id="MBI3129424.1"/>
    </source>
</evidence>
<organism evidence="1 2">
    <name type="scientific">Tectimicrobiota bacterium</name>
    <dbReference type="NCBI Taxonomy" id="2528274"/>
    <lineage>
        <taxon>Bacteria</taxon>
        <taxon>Pseudomonadati</taxon>
        <taxon>Nitrospinota/Tectimicrobiota group</taxon>
        <taxon>Candidatus Tectimicrobiota</taxon>
    </lineage>
</organism>
<dbReference type="AlphaFoldDB" id="A0A932I5B8"/>
<dbReference type="Proteomes" id="UP000782312">
    <property type="component" value="Unassembled WGS sequence"/>
</dbReference>